<keyword evidence="4" id="KW-0234">DNA repair</keyword>
<dbReference type="InterPro" id="IPR020568">
    <property type="entry name" value="Ribosomal_Su5_D2-typ_SF"/>
</dbReference>
<dbReference type="PROSITE" id="PS00058">
    <property type="entry name" value="DNA_MISMATCH_REPAIR_1"/>
    <property type="match status" value="1"/>
</dbReference>
<dbReference type="PANTHER" id="PTHR10073">
    <property type="entry name" value="DNA MISMATCH REPAIR PROTEIN MLH, PMS, MUTL"/>
    <property type="match status" value="1"/>
</dbReference>
<protein>
    <recommendedName>
        <fullName evidence="7">DNA mismatch repair protein S5 domain-containing protein</fullName>
    </recommendedName>
</protein>
<dbReference type="Proteomes" id="UP000728032">
    <property type="component" value="Unassembled WGS sequence"/>
</dbReference>
<dbReference type="GO" id="GO:0140664">
    <property type="term" value="F:ATP-dependent DNA damage sensor activity"/>
    <property type="evidence" value="ECO:0007669"/>
    <property type="project" value="InterPro"/>
</dbReference>
<dbReference type="NCBIfam" id="TIGR00585">
    <property type="entry name" value="mutl"/>
    <property type="match status" value="1"/>
</dbReference>
<dbReference type="SUPFAM" id="SSF55874">
    <property type="entry name" value="ATPase domain of HSP90 chaperone/DNA topoisomerase II/histidine kinase"/>
    <property type="match status" value="1"/>
</dbReference>
<dbReference type="InterPro" id="IPR036890">
    <property type="entry name" value="HATPase_C_sf"/>
</dbReference>
<dbReference type="InterPro" id="IPR014762">
    <property type="entry name" value="DNA_mismatch_repair_CS"/>
</dbReference>
<name>A0A7R9LI12_9ACAR</name>
<accession>A0A7R9LI12</accession>
<dbReference type="Pfam" id="PF13589">
    <property type="entry name" value="HATPase_c_3"/>
    <property type="match status" value="1"/>
</dbReference>
<keyword evidence="9" id="KW-1185">Reference proteome</keyword>
<dbReference type="Gene3D" id="3.30.230.10">
    <property type="match status" value="1"/>
</dbReference>
<evidence type="ECO:0000259" key="7">
    <source>
        <dbReference type="SMART" id="SM01340"/>
    </source>
</evidence>
<dbReference type="InterPro" id="IPR002099">
    <property type="entry name" value="MutL/Mlh/PMS"/>
</dbReference>
<organism evidence="8">
    <name type="scientific">Oppiella nova</name>
    <dbReference type="NCBI Taxonomy" id="334625"/>
    <lineage>
        <taxon>Eukaryota</taxon>
        <taxon>Metazoa</taxon>
        <taxon>Ecdysozoa</taxon>
        <taxon>Arthropoda</taxon>
        <taxon>Chelicerata</taxon>
        <taxon>Arachnida</taxon>
        <taxon>Acari</taxon>
        <taxon>Acariformes</taxon>
        <taxon>Sarcoptiformes</taxon>
        <taxon>Oribatida</taxon>
        <taxon>Brachypylina</taxon>
        <taxon>Oppioidea</taxon>
        <taxon>Oppiidae</taxon>
        <taxon>Oppiella</taxon>
    </lineage>
</organism>
<dbReference type="Pfam" id="PF01119">
    <property type="entry name" value="DNA_mis_repair"/>
    <property type="match status" value="1"/>
</dbReference>
<evidence type="ECO:0000256" key="2">
    <source>
        <dbReference type="ARBA" id="ARBA00006082"/>
    </source>
</evidence>
<dbReference type="OrthoDB" id="10263226at2759"/>
<evidence type="ECO:0000256" key="5">
    <source>
        <dbReference type="ARBA" id="ARBA00023242"/>
    </source>
</evidence>
<evidence type="ECO:0000256" key="6">
    <source>
        <dbReference type="SAM" id="MobiDB-lite"/>
    </source>
</evidence>
<dbReference type="SMART" id="SM01340">
    <property type="entry name" value="DNA_mis_repair"/>
    <property type="match status" value="1"/>
</dbReference>
<evidence type="ECO:0000256" key="4">
    <source>
        <dbReference type="ARBA" id="ARBA00023204"/>
    </source>
</evidence>
<evidence type="ECO:0000313" key="8">
    <source>
        <dbReference type="EMBL" id="CAD7640804.1"/>
    </source>
</evidence>
<dbReference type="EMBL" id="CAJPVJ010000691">
    <property type="protein sequence ID" value="CAG2163173.1"/>
    <property type="molecule type" value="Genomic_DNA"/>
</dbReference>
<dbReference type="InterPro" id="IPR032189">
    <property type="entry name" value="Mlh1_C"/>
</dbReference>
<dbReference type="GO" id="GO:0016887">
    <property type="term" value="F:ATP hydrolysis activity"/>
    <property type="evidence" value="ECO:0007669"/>
    <property type="project" value="InterPro"/>
</dbReference>
<dbReference type="GO" id="GO:0032389">
    <property type="term" value="C:MutLalpha complex"/>
    <property type="evidence" value="ECO:0007669"/>
    <property type="project" value="TreeGrafter"/>
</dbReference>
<dbReference type="InterPro" id="IPR014721">
    <property type="entry name" value="Ribsml_uS5_D2-typ_fold_subgr"/>
</dbReference>
<comment type="similarity">
    <text evidence="2">Belongs to the DNA mismatch repair MutL/HexB family.</text>
</comment>
<dbReference type="Pfam" id="PF16413">
    <property type="entry name" value="Mlh1_C"/>
    <property type="match status" value="1"/>
</dbReference>
<dbReference type="GO" id="GO:0030983">
    <property type="term" value="F:mismatched DNA binding"/>
    <property type="evidence" value="ECO:0007669"/>
    <property type="project" value="InterPro"/>
</dbReference>
<dbReference type="PANTHER" id="PTHR10073:SF12">
    <property type="entry name" value="DNA MISMATCH REPAIR PROTEIN MLH1"/>
    <property type="match status" value="1"/>
</dbReference>
<dbReference type="EMBL" id="OC915516">
    <property type="protein sequence ID" value="CAD7640804.1"/>
    <property type="molecule type" value="Genomic_DNA"/>
</dbReference>
<dbReference type="GO" id="GO:0005524">
    <property type="term" value="F:ATP binding"/>
    <property type="evidence" value="ECO:0007669"/>
    <property type="project" value="InterPro"/>
</dbReference>
<keyword evidence="3" id="KW-0227">DNA damage</keyword>
<dbReference type="FunFam" id="3.30.230.10:FF:000014">
    <property type="entry name" value="DNA mismatch repair protein Mlh1"/>
    <property type="match status" value="1"/>
</dbReference>
<feature type="domain" description="DNA mismatch repair protein S5" evidence="7">
    <location>
        <begin position="201"/>
        <end position="321"/>
    </location>
</feature>
<gene>
    <name evidence="8" type="ORF">ONB1V03_LOCUS2757</name>
</gene>
<sequence>MSSFATLPLNYPKAIRKLDETVVSRINAGEVIHRPVNVVKELIENSLDANATAIEVTVKDGGMKSIVIQDNGCGIRKEDLEIVCERFTTSKLQVFEDLLEMQTYGFRGEALAAISHISYPKSNVVPMAANDGTVITVENLFYNLVMRKNALNSYSHEYNLILELLTKYAVNNSNKAAFSLKKFGDNCDLNTNIENKSIENIRGLYGANIANNLSELSFEDSNRLKFSMTGFTSNQNIHQKSFVFILFINNRLVECSSLKKAIDLVYSNYLLKSCHPFVYLDIKIDPKNVDVNVHPTKNEVHFLHEQEICEKVVQIIESKLTDGRETRRLNTEPNPLINASFSQISMASVDESPKRNTNEKCVQMNRKSPKVSHTETTPKRPHKQIRTDSKDRKIDEYLLNAKKMNKSRRDLKLNSVSSLRQKVSEESDSRLQEMICNSSYVGCADETFVLFQFETQLLLVNAYNLNIELFYQLFLVDFGNFAKIRFRKPLLISDLVKPYIEELNKSIDSDTQSSQTLDVTQIETILMGKSEMLSDYFSLDISADRQLISLPIILEGFIPNFAFLPQFLYSLAKDVNWDKEKECFESIGKVLANFYAKPPNKFNSNLDHQKWAKVVESVIYPKYKQLLCPPKRLSDNSTFFVTTRLSDLYKVFERC</sequence>
<evidence type="ECO:0000256" key="1">
    <source>
        <dbReference type="ARBA" id="ARBA00004123"/>
    </source>
</evidence>
<evidence type="ECO:0000256" key="3">
    <source>
        <dbReference type="ARBA" id="ARBA00022763"/>
    </source>
</evidence>
<dbReference type="AlphaFoldDB" id="A0A7R9LI12"/>
<dbReference type="CDD" id="cd16926">
    <property type="entry name" value="HATPase_MutL-MLH-PMS-like"/>
    <property type="match status" value="1"/>
</dbReference>
<evidence type="ECO:0000313" key="9">
    <source>
        <dbReference type="Proteomes" id="UP000728032"/>
    </source>
</evidence>
<dbReference type="Gene3D" id="3.30.565.10">
    <property type="entry name" value="Histidine kinase-like ATPase, C-terminal domain"/>
    <property type="match status" value="2"/>
</dbReference>
<dbReference type="InterPro" id="IPR013507">
    <property type="entry name" value="DNA_mismatch_S5_2-like"/>
</dbReference>
<comment type="subcellular location">
    <subcellularLocation>
        <location evidence="1">Nucleus</location>
    </subcellularLocation>
</comment>
<proteinExistence type="inferred from homology"/>
<reference evidence="8" key="1">
    <citation type="submission" date="2020-11" db="EMBL/GenBank/DDBJ databases">
        <authorList>
            <person name="Tran Van P."/>
        </authorList>
    </citation>
    <scope>NUCLEOTIDE SEQUENCE</scope>
</reference>
<keyword evidence="5" id="KW-0539">Nucleus</keyword>
<dbReference type="SUPFAM" id="SSF54211">
    <property type="entry name" value="Ribosomal protein S5 domain 2-like"/>
    <property type="match status" value="1"/>
</dbReference>
<feature type="region of interest" description="Disordered" evidence="6">
    <location>
        <begin position="348"/>
        <end position="388"/>
    </location>
</feature>
<dbReference type="InterPro" id="IPR038973">
    <property type="entry name" value="MutL/Mlh/Pms-like"/>
</dbReference>
<dbReference type="GO" id="GO:0006298">
    <property type="term" value="P:mismatch repair"/>
    <property type="evidence" value="ECO:0007669"/>
    <property type="project" value="InterPro"/>
</dbReference>